<dbReference type="GeneID" id="70220585"/>
<dbReference type="Proteomes" id="UP000720189">
    <property type="component" value="Unassembled WGS sequence"/>
</dbReference>
<proteinExistence type="predicted"/>
<gene>
    <name evidence="1" type="ORF">BKA55DRAFT_543764</name>
</gene>
<organism evidence="1 2">
    <name type="scientific">Fusarium redolens</name>
    <dbReference type="NCBI Taxonomy" id="48865"/>
    <lineage>
        <taxon>Eukaryota</taxon>
        <taxon>Fungi</taxon>
        <taxon>Dikarya</taxon>
        <taxon>Ascomycota</taxon>
        <taxon>Pezizomycotina</taxon>
        <taxon>Sordariomycetes</taxon>
        <taxon>Hypocreomycetidae</taxon>
        <taxon>Hypocreales</taxon>
        <taxon>Nectriaceae</taxon>
        <taxon>Fusarium</taxon>
        <taxon>Fusarium redolens species complex</taxon>
    </lineage>
</organism>
<dbReference type="OrthoDB" id="3596450at2759"/>
<name>A0A9P9GFS1_FUSRE</name>
<dbReference type="AlphaFoldDB" id="A0A9P9GFS1"/>
<comment type="caution">
    <text evidence="1">The sequence shown here is derived from an EMBL/GenBank/DDBJ whole genome shotgun (WGS) entry which is preliminary data.</text>
</comment>
<accession>A0A9P9GFS1</accession>
<reference evidence="1" key="1">
    <citation type="journal article" date="2021" name="Nat. Commun.">
        <title>Genetic determinants of endophytism in the Arabidopsis root mycobiome.</title>
        <authorList>
            <person name="Mesny F."/>
            <person name="Miyauchi S."/>
            <person name="Thiergart T."/>
            <person name="Pickel B."/>
            <person name="Atanasova L."/>
            <person name="Karlsson M."/>
            <person name="Huettel B."/>
            <person name="Barry K.W."/>
            <person name="Haridas S."/>
            <person name="Chen C."/>
            <person name="Bauer D."/>
            <person name="Andreopoulos W."/>
            <person name="Pangilinan J."/>
            <person name="LaButti K."/>
            <person name="Riley R."/>
            <person name="Lipzen A."/>
            <person name="Clum A."/>
            <person name="Drula E."/>
            <person name="Henrissat B."/>
            <person name="Kohler A."/>
            <person name="Grigoriev I.V."/>
            <person name="Martin F.M."/>
            <person name="Hacquard S."/>
        </authorList>
    </citation>
    <scope>NUCLEOTIDE SEQUENCE</scope>
    <source>
        <strain evidence="1">MPI-CAGE-AT-0023</strain>
    </source>
</reference>
<dbReference type="EMBL" id="JAGMUX010000016">
    <property type="protein sequence ID" value="KAH7237127.1"/>
    <property type="molecule type" value="Genomic_DNA"/>
</dbReference>
<protein>
    <submittedName>
        <fullName evidence="1">Uncharacterized protein</fullName>
    </submittedName>
</protein>
<evidence type="ECO:0000313" key="2">
    <source>
        <dbReference type="Proteomes" id="UP000720189"/>
    </source>
</evidence>
<sequence length="274" mass="32167">MANLSDLPWEIRDMIWNLVPRDDHPGVHIFGHYDENKKGMAEGRSMMHGSHFSGVLSEPPPHRYFNSLDKDRGNENMSTYLIDGAMWTTCKHSRLIIEKHFSQYKWPDDRLFPFRTGYWPSWSPEYPYQAVFQVPSTGYFEGGPPHYLTVFPRRDLFVSQPDKLGGIDWYWVASSPTRAGTRPPFRRLQHIAIEFNPDWWESVKPWADTSIPDRSPSIEFVRQFREWTVQEECDRFWSDRIMIPNGHSRSTVHGVRVRSRTGHCKIGLLGWEAL</sequence>
<evidence type="ECO:0000313" key="1">
    <source>
        <dbReference type="EMBL" id="KAH7237127.1"/>
    </source>
</evidence>
<dbReference type="RefSeq" id="XP_046045257.1">
    <property type="nucleotide sequence ID" value="XM_046190631.1"/>
</dbReference>
<keyword evidence="2" id="KW-1185">Reference proteome</keyword>